<keyword evidence="1" id="KW-0732">Signal</keyword>
<dbReference type="OrthoDB" id="6185671at2759"/>
<evidence type="ECO:0000313" key="2">
    <source>
        <dbReference type="EMBL" id="KOF95734.1"/>
    </source>
</evidence>
<sequence length="443" mass="51152">MLVLSYWSISFLVLPHFLYTQARKWDVQVCFTEVHSNPVHVTLNKDKYKNIPCANMEDCCKTEINLDNETRPQVIKVGPSFEFKAIVQNQDLQEVYGVLCQTPCSGSELTLANWTHWTIEVKREKAYGNYELFLELAPYVKIRVPFRENSKTSKKSFFLPMETYTPLKIKLLTKGKFNLDTDIKLKNMKTSETYSCIYLHTPFSHLSYHECLLVNASMWKVELTSQPRQISKIMLIKVTLGVYGSGRYSSHHVILRKLAYIPTLAGFTNIGNIRTNKADIYFNDTNNAFDILKLALTSILTGEEYGCTNLYKTVSAKYSCKLLQSKNWYLRISSPEEHEQTFAVEIIQDTLSSFSKGLIWRNHCEHKSNCVDNFHLKTYEDDKVTGLKLHFMDKPFKINEISLKHGESVYKFKATKESGTENHMVIEFSLITEGMRYTGTCLV</sequence>
<gene>
    <name evidence="2" type="ORF">OCBIM_22037417mg</name>
</gene>
<dbReference type="AlphaFoldDB" id="A0A0L8I326"/>
<dbReference type="EMBL" id="KQ416694">
    <property type="protein sequence ID" value="KOF95734.1"/>
    <property type="molecule type" value="Genomic_DNA"/>
</dbReference>
<accession>A0A0L8I326</accession>
<protein>
    <submittedName>
        <fullName evidence="2">Uncharacterized protein</fullName>
    </submittedName>
</protein>
<evidence type="ECO:0000256" key="1">
    <source>
        <dbReference type="SAM" id="SignalP"/>
    </source>
</evidence>
<name>A0A0L8I326_OCTBM</name>
<organism evidence="2">
    <name type="scientific">Octopus bimaculoides</name>
    <name type="common">California two-spotted octopus</name>
    <dbReference type="NCBI Taxonomy" id="37653"/>
    <lineage>
        <taxon>Eukaryota</taxon>
        <taxon>Metazoa</taxon>
        <taxon>Spiralia</taxon>
        <taxon>Lophotrochozoa</taxon>
        <taxon>Mollusca</taxon>
        <taxon>Cephalopoda</taxon>
        <taxon>Coleoidea</taxon>
        <taxon>Octopodiformes</taxon>
        <taxon>Octopoda</taxon>
        <taxon>Incirrata</taxon>
        <taxon>Octopodidae</taxon>
        <taxon>Octopus</taxon>
    </lineage>
</organism>
<feature type="chain" id="PRO_5005584132" evidence="1">
    <location>
        <begin position="23"/>
        <end position="443"/>
    </location>
</feature>
<feature type="signal peptide" evidence="1">
    <location>
        <begin position="1"/>
        <end position="22"/>
    </location>
</feature>
<reference evidence="2" key="1">
    <citation type="submission" date="2015-07" db="EMBL/GenBank/DDBJ databases">
        <title>MeaNS - Measles Nucleotide Surveillance Program.</title>
        <authorList>
            <person name="Tran T."/>
            <person name="Druce J."/>
        </authorList>
    </citation>
    <scope>NUCLEOTIDE SEQUENCE</scope>
    <source>
        <strain evidence="2">UCB-OBI-ISO-001</strain>
        <tissue evidence="2">Gonad</tissue>
    </source>
</reference>
<proteinExistence type="predicted"/>